<evidence type="ECO:0000256" key="3">
    <source>
        <dbReference type="ARBA" id="ARBA00022448"/>
    </source>
</evidence>
<dbReference type="InterPro" id="IPR036259">
    <property type="entry name" value="MFS_trans_sf"/>
</dbReference>
<dbReference type="FunFam" id="1.20.1250.20:FF:000026">
    <property type="entry name" value="MFS quinate transporter QutD"/>
    <property type="match status" value="1"/>
</dbReference>
<feature type="transmembrane region" description="Helical" evidence="11">
    <location>
        <begin position="159"/>
        <end position="181"/>
    </location>
</feature>
<feature type="transmembrane region" description="Helical" evidence="11">
    <location>
        <begin position="285"/>
        <end position="303"/>
    </location>
</feature>
<dbReference type="AlphaFoldDB" id="A0A9P6CYZ1"/>
<evidence type="ECO:0000256" key="9">
    <source>
        <dbReference type="ARBA" id="ARBA00049119"/>
    </source>
</evidence>
<feature type="transmembrane region" description="Helical" evidence="11">
    <location>
        <begin position="426"/>
        <end position="443"/>
    </location>
</feature>
<gene>
    <name evidence="13" type="ORF">BDN70DRAFT_861255</name>
</gene>
<dbReference type="PROSITE" id="PS00217">
    <property type="entry name" value="SUGAR_TRANSPORT_2"/>
    <property type="match status" value="1"/>
</dbReference>
<feature type="transmembrane region" description="Helical" evidence="11">
    <location>
        <begin position="67"/>
        <end position="87"/>
    </location>
</feature>
<keyword evidence="4 11" id="KW-0812">Transmembrane</keyword>
<dbReference type="PROSITE" id="PS00216">
    <property type="entry name" value="SUGAR_TRANSPORT_1"/>
    <property type="match status" value="1"/>
</dbReference>
<dbReference type="InterPro" id="IPR020846">
    <property type="entry name" value="MFS_dom"/>
</dbReference>
<comment type="similarity">
    <text evidence="2 10">Belongs to the major facilitator superfamily. Sugar transporter (TC 2.A.1.1) family.</text>
</comment>
<evidence type="ECO:0000256" key="7">
    <source>
        <dbReference type="ARBA" id="ARBA00023136"/>
    </source>
</evidence>
<dbReference type="PRINTS" id="PR00171">
    <property type="entry name" value="SUGRTRNSPORT"/>
</dbReference>
<evidence type="ECO:0000256" key="10">
    <source>
        <dbReference type="RuleBase" id="RU003346"/>
    </source>
</evidence>
<dbReference type="InterPro" id="IPR005828">
    <property type="entry name" value="MFS_sugar_transport-like"/>
</dbReference>
<comment type="caution">
    <text evidence="13">The sequence shown here is derived from an EMBL/GenBank/DDBJ whole genome shotgun (WGS) entry which is preliminary data.</text>
</comment>
<dbReference type="InterPro" id="IPR003663">
    <property type="entry name" value="Sugar/inositol_transpt"/>
</dbReference>
<feature type="transmembrane region" description="Helical" evidence="11">
    <location>
        <begin position="394"/>
        <end position="414"/>
    </location>
</feature>
<accession>A0A9P6CYZ1</accession>
<evidence type="ECO:0000256" key="1">
    <source>
        <dbReference type="ARBA" id="ARBA00004141"/>
    </source>
</evidence>
<feature type="transmembrane region" description="Helical" evidence="11">
    <location>
        <begin position="21"/>
        <end position="47"/>
    </location>
</feature>
<dbReference type="PANTHER" id="PTHR48022:SF34">
    <property type="entry name" value="MAJOR FACILITATOR SUPERFAMILY (MFS) PROFILE DOMAIN-CONTAINING PROTEIN-RELATED"/>
    <property type="match status" value="1"/>
</dbReference>
<evidence type="ECO:0000256" key="2">
    <source>
        <dbReference type="ARBA" id="ARBA00010992"/>
    </source>
</evidence>
<dbReference type="PROSITE" id="PS50850">
    <property type="entry name" value="MFS"/>
    <property type="match status" value="1"/>
</dbReference>
<keyword evidence="5" id="KW-0672">Quinate metabolism</keyword>
<dbReference type="InterPro" id="IPR005829">
    <property type="entry name" value="Sugar_transporter_CS"/>
</dbReference>
<proteinExistence type="inferred from homology"/>
<protein>
    <recommendedName>
        <fullName evidence="8">Quinate transporter</fullName>
    </recommendedName>
</protein>
<keyword evidence="3 10" id="KW-0813">Transport</keyword>
<reference evidence="13" key="1">
    <citation type="submission" date="2020-11" db="EMBL/GenBank/DDBJ databases">
        <authorList>
            <consortium name="DOE Joint Genome Institute"/>
            <person name="Ahrendt S."/>
            <person name="Riley R."/>
            <person name="Andreopoulos W."/>
            <person name="Labutti K."/>
            <person name="Pangilinan J."/>
            <person name="Ruiz-Duenas F.J."/>
            <person name="Barrasa J.M."/>
            <person name="Sanchez-Garcia M."/>
            <person name="Camarero S."/>
            <person name="Miyauchi S."/>
            <person name="Serrano A."/>
            <person name="Linde D."/>
            <person name="Babiker R."/>
            <person name="Drula E."/>
            <person name="Ayuso-Fernandez I."/>
            <person name="Pacheco R."/>
            <person name="Padilla G."/>
            <person name="Ferreira P."/>
            <person name="Barriuso J."/>
            <person name="Kellner H."/>
            <person name="Castanera R."/>
            <person name="Alfaro M."/>
            <person name="Ramirez L."/>
            <person name="Pisabarro A.G."/>
            <person name="Kuo A."/>
            <person name="Tritt A."/>
            <person name="Lipzen A."/>
            <person name="He G."/>
            <person name="Yan M."/>
            <person name="Ng V."/>
            <person name="Cullen D."/>
            <person name="Martin F."/>
            <person name="Rosso M.-N."/>
            <person name="Henrissat B."/>
            <person name="Hibbett D."/>
            <person name="Martinez A.T."/>
            <person name="Grigoriev I.V."/>
        </authorList>
    </citation>
    <scope>NUCLEOTIDE SEQUENCE</scope>
    <source>
        <strain evidence="13">CIRM-BRFM 674</strain>
    </source>
</reference>
<evidence type="ECO:0000256" key="4">
    <source>
        <dbReference type="ARBA" id="ARBA00022692"/>
    </source>
</evidence>
<evidence type="ECO:0000256" key="11">
    <source>
        <dbReference type="SAM" id="Phobius"/>
    </source>
</evidence>
<dbReference type="PANTHER" id="PTHR48022">
    <property type="entry name" value="PLASTIDIC GLUCOSE TRANSPORTER 4"/>
    <property type="match status" value="1"/>
</dbReference>
<evidence type="ECO:0000259" key="12">
    <source>
        <dbReference type="PROSITE" id="PS50850"/>
    </source>
</evidence>
<feature type="transmembrane region" description="Helical" evidence="11">
    <location>
        <begin position="193"/>
        <end position="213"/>
    </location>
</feature>
<comment type="catalytic activity">
    <reaction evidence="9">
        <text>myo-inositol(out) + H(+)(out) = myo-inositol(in) + H(+)(in)</text>
        <dbReference type="Rhea" id="RHEA:60364"/>
        <dbReference type="ChEBI" id="CHEBI:15378"/>
        <dbReference type="ChEBI" id="CHEBI:17268"/>
    </reaction>
</comment>
<dbReference type="OrthoDB" id="508119at2759"/>
<feature type="transmembrane region" description="Helical" evidence="11">
    <location>
        <begin position="455"/>
        <end position="476"/>
    </location>
</feature>
<name>A0A9P6CYZ1_9AGAR</name>
<dbReference type="GO" id="GO:0005351">
    <property type="term" value="F:carbohydrate:proton symporter activity"/>
    <property type="evidence" value="ECO:0007669"/>
    <property type="project" value="TreeGrafter"/>
</dbReference>
<feature type="transmembrane region" description="Helical" evidence="11">
    <location>
        <begin position="352"/>
        <end position="374"/>
    </location>
</feature>
<evidence type="ECO:0000256" key="5">
    <source>
        <dbReference type="ARBA" id="ARBA00022911"/>
    </source>
</evidence>
<keyword evidence="14" id="KW-1185">Reference proteome</keyword>
<sequence length="534" mass="59307">MVNLKIVEDRLTPNEVYNWRVYFSASVAAFAAVMIGYSAFIGTSIALSSFKEEFGMESFSVAKLATVSANIVSVYQAGSFFGAFAGYPIGYFLGRKWGLFVAGLIFCIGAILQCVANHKTGLGIMYAGRVIVGFCIGVTSNLAPIYISEVSPATIRGRLIGLYELGWQIGAVIGFFINYGINLHVPKSNKQWLISFAVQLIPGGLLCIGALFITESPRWLASRERSEQALQNLAYLRGLPESAKYVQEEMEDIHTALDSDRKKGGTGFLAPITSLFSSRSFVKRLIVCVLLFVCQNGTGINAINYYSPTIFNSIGVTGLSTSLLTTGVFGIIKFFGAFVWLLFLVDRFGRRRLLLIGSVGGAFSMYYIGAYIAIAQPATHKSSTLSSGSISAMVFFYIWTCFYGPTWNGTPWVVSAEVFPQYVRPASQAFVSASNWLFAFIIARFTPQMFLAMSYGVYIFFATFMIISIAFVYFVLPESRQVPLERMNELFDNDVRPWEAHDIVMSRTRNEVVRIEHDSRRSELSHKIETMEKV</sequence>
<evidence type="ECO:0000256" key="6">
    <source>
        <dbReference type="ARBA" id="ARBA00022989"/>
    </source>
</evidence>
<dbReference type="SUPFAM" id="SSF103473">
    <property type="entry name" value="MFS general substrate transporter"/>
    <property type="match status" value="1"/>
</dbReference>
<dbReference type="Pfam" id="PF00083">
    <property type="entry name" value="Sugar_tr"/>
    <property type="match status" value="1"/>
</dbReference>
<comment type="subcellular location">
    <subcellularLocation>
        <location evidence="1">Membrane</location>
        <topology evidence="1">Multi-pass membrane protein</topology>
    </subcellularLocation>
</comment>
<evidence type="ECO:0000313" key="13">
    <source>
        <dbReference type="EMBL" id="KAF9477819.1"/>
    </source>
</evidence>
<evidence type="ECO:0000256" key="8">
    <source>
        <dbReference type="ARBA" id="ARBA00043213"/>
    </source>
</evidence>
<dbReference type="Gene3D" id="1.20.1250.20">
    <property type="entry name" value="MFS general substrate transporter like domains"/>
    <property type="match status" value="1"/>
</dbReference>
<feature type="domain" description="Major facilitator superfamily (MFS) profile" evidence="12">
    <location>
        <begin position="24"/>
        <end position="480"/>
    </location>
</feature>
<dbReference type="Proteomes" id="UP000807469">
    <property type="component" value="Unassembled WGS sequence"/>
</dbReference>
<keyword evidence="6 11" id="KW-1133">Transmembrane helix</keyword>
<feature type="transmembrane region" description="Helical" evidence="11">
    <location>
        <begin position="323"/>
        <end position="345"/>
    </location>
</feature>
<feature type="transmembrane region" description="Helical" evidence="11">
    <location>
        <begin position="124"/>
        <end position="147"/>
    </location>
</feature>
<dbReference type="GO" id="GO:0016020">
    <property type="term" value="C:membrane"/>
    <property type="evidence" value="ECO:0007669"/>
    <property type="project" value="UniProtKB-SubCell"/>
</dbReference>
<evidence type="ECO:0000313" key="14">
    <source>
        <dbReference type="Proteomes" id="UP000807469"/>
    </source>
</evidence>
<organism evidence="13 14">
    <name type="scientific">Pholiota conissans</name>
    <dbReference type="NCBI Taxonomy" id="109636"/>
    <lineage>
        <taxon>Eukaryota</taxon>
        <taxon>Fungi</taxon>
        <taxon>Dikarya</taxon>
        <taxon>Basidiomycota</taxon>
        <taxon>Agaricomycotina</taxon>
        <taxon>Agaricomycetes</taxon>
        <taxon>Agaricomycetidae</taxon>
        <taxon>Agaricales</taxon>
        <taxon>Agaricineae</taxon>
        <taxon>Strophariaceae</taxon>
        <taxon>Pholiota</taxon>
    </lineage>
</organism>
<dbReference type="NCBIfam" id="TIGR00879">
    <property type="entry name" value="SP"/>
    <property type="match status" value="1"/>
</dbReference>
<dbReference type="InterPro" id="IPR050360">
    <property type="entry name" value="MFS_Sugar_Transporters"/>
</dbReference>
<feature type="transmembrane region" description="Helical" evidence="11">
    <location>
        <begin position="99"/>
        <end position="118"/>
    </location>
</feature>
<dbReference type="EMBL" id="MU155250">
    <property type="protein sequence ID" value="KAF9477819.1"/>
    <property type="molecule type" value="Genomic_DNA"/>
</dbReference>
<keyword evidence="7 11" id="KW-0472">Membrane</keyword>